<accession>A0ABV7CLZ5</accession>
<dbReference type="Pfam" id="PF10095">
    <property type="entry name" value="DUF2333"/>
    <property type="match status" value="1"/>
</dbReference>
<dbReference type="RefSeq" id="WP_377125251.1">
    <property type="nucleotide sequence ID" value="NZ_JBHRSD010000023.1"/>
</dbReference>
<dbReference type="InterPro" id="IPR016936">
    <property type="entry name" value="UCP029693"/>
</dbReference>
<protein>
    <submittedName>
        <fullName evidence="1">DUF2333 family protein</fullName>
    </submittedName>
</protein>
<sequence length="83" mass="8945">MAQHQGKIAAAVAAFALLLYVLAVYWSSEPESFNVVDVAKEQAAAKGEKLVVGYTTTTTLIKVTETLLDKPGGYLSNDVYFFA</sequence>
<proteinExistence type="predicted"/>
<reference evidence="2" key="1">
    <citation type="journal article" date="2019" name="Int. J. Syst. Evol. Microbiol.">
        <title>The Global Catalogue of Microorganisms (GCM) 10K type strain sequencing project: providing services to taxonomists for standard genome sequencing and annotation.</title>
        <authorList>
            <consortium name="The Broad Institute Genomics Platform"/>
            <consortium name="The Broad Institute Genome Sequencing Center for Infectious Disease"/>
            <person name="Wu L."/>
            <person name="Ma J."/>
        </authorList>
    </citation>
    <scope>NUCLEOTIDE SEQUENCE [LARGE SCALE GENOMIC DNA]</scope>
    <source>
        <strain evidence="2">KCTC 42730</strain>
    </source>
</reference>
<evidence type="ECO:0000313" key="2">
    <source>
        <dbReference type="Proteomes" id="UP001595453"/>
    </source>
</evidence>
<name>A0ABV7CLZ5_9GAMM</name>
<evidence type="ECO:0000313" key="1">
    <source>
        <dbReference type="EMBL" id="MFC3033591.1"/>
    </source>
</evidence>
<dbReference type="EMBL" id="JBHRSD010000023">
    <property type="protein sequence ID" value="MFC3033591.1"/>
    <property type="molecule type" value="Genomic_DNA"/>
</dbReference>
<organism evidence="1 2">
    <name type="scientific">Pseudoalteromonas fenneropenaei</name>
    <dbReference type="NCBI Taxonomy" id="1737459"/>
    <lineage>
        <taxon>Bacteria</taxon>
        <taxon>Pseudomonadati</taxon>
        <taxon>Pseudomonadota</taxon>
        <taxon>Gammaproteobacteria</taxon>
        <taxon>Alteromonadales</taxon>
        <taxon>Pseudoalteromonadaceae</taxon>
        <taxon>Pseudoalteromonas</taxon>
    </lineage>
</organism>
<comment type="caution">
    <text evidence="1">The sequence shown here is derived from an EMBL/GenBank/DDBJ whole genome shotgun (WGS) entry which is preliminary data.</text>
</comment>
<keyword evidence="2" id="KW-1185">Reference proteome</keyword>
<dbReference type="Proteomes" id="UP001595453">
    <property type="component" value="Unassembled WGS sequence"/>
</dbReference>
<gene>
    <name evidence="1" type="ORF">ACFOEE_13770</name>
</gene>